<gene>
    <name evidence="8" type="ORF">E4P47_05985</name>
</gene>
<dbReference type="GO" id="GO:0016020">
    <property type="term" value="C:membrane"/>
    <property type="evidence" value="ECO:0007669"/>
    <property type="project" value="TreeGrafter"/>
</dbReference>
<evidence type="ECO:0000313" key="9">
    <source>
        <dbReference type="Proteomes" id="UP000297225"/>
    </source>
</evidence>
<keyword evidence="3 6" id="KW-0378">Hydrolase</keyword>
<dbReference type="PANTHER" id="PTHR22726:SF1">
    <property type="entry name" value="METALLOENDOPEPTIDASE OMA1, MITOCHONDRIAL"/>
    <property type="match status" value="1"/>
</dbReference>
<name>A0A4Y8WPF8_9PORP</name>
<dbReference type="CDD" id="cd07331">
    <property type="entry name" value="M48C_Oma1_like"/>
    <property type="match status" value="1"/>
</dbReference>
<dbReference type="PROSITE" id="PS51257">
    <property type="entry name" value="PROKAR_LIPOPROTEIN"/>
    <property type="match status" value="1"/>
</dbReference>
<feature type="domain" description="Peptidase M48" evidence="7">
    <location>
        <begin position="84"/>
        <end position="258"/>
    </location>
</feature>
<dbReference type="GeneID" id="66798139"/>
<evidence type="ECO:0000256" key="5">
    <source>
        <dbReference type="ARBA" id="ARBA00023049"/>
    </source>
</evidence>
<dbReference type="RefSeq" id="WP_033408453.1">
    <property type="nucleotide sequence ID" value="NZ_CP197400.1"/>
</dbReference>
<dbReference type="GO" id="GO:0004222">
    <property type="term" value="F:metalloendopeptidase activity"/>
    <property type="evidence" value="ECO:0007669"/>
    <property type="project" value="InterPro"/>
</dbReference>
<dbReference type="AlphaFoldDB" id="A0A4Y8WPF8"/>
<evidence type="ECO:0000256" key="1">
    <source>
        <dbReference type="ARBA" id="ARBA00022670"/>
    </source>
</evidence>
<evidence type="ECO:0000256" key="3">
    <source>
        <dbReference type="ARBA" id="ARBA00022801"/>
    </source>
</evidence>
<evidence type="ECO:0000256" key="4">
    <source>
        <dbReference type="ARBA" id="ARBA00022833"/>
    </source>
</evidence>
<comment type="similarity">
    <text evidence="6">Belongs to the peptidase M48 family.</text>
</comment>
<dbReference type="Pfam" id="PF01435">
    <property type="entry name" value="Peptidase_M48"/>
    <property type="match status" value="1"/>
</dbReference>
<dbReference type="GO" id="GO:0051603">
    <property type="term" value="P:proteolysis involved in protein catabolic process"/>
    <property type="evidence" value="ECO:0007669"/>
    <property type="project" value="TreeGrafter"/>
</dbReference>
<keyword evidence="9" id="KW-1185">Reference proteome</keyword>
<dbReference type="Gene3D" id="3.30.2010.10">
    <property type="entry name" value="Metalloproteases ('zincins'), catalytic domain"/>
    <property type="match status" value="1"/>
</dbReference>
<comment type="cofactor">
    <cofactor evidence="6">
        <name>Zn(2+)</name>
        <dbReference type="ChEBI" id="CHEBI:29105"/>
    </cofactor>
    <text evidence="6">Binds 1 zinc ion per subunit.</text>
</comment>
<accession>A0A4Y8WPF8</accession>
<evidence type="ECO:0000313" key="8">
    <source>
        <dbReference type="EMBL" id="TFH94836.1"/>
    </source>
</evidence>
<keyword evidence="2" id="KW-0479">Metal-binding</keyword>
<evidence type="ECO:0000256" key="6">
    <source>
        <dbReference type="RuleBase" id="RU003983"/>
    </source>
</evidence>
<evidence type="ECO:0000259" key="7">
    <source>
        <dbReference type="Pfam" id="PF01435"/>
    </source>
</evidence>
<keyword evidence="5 6" id="KW-0482">Metalloprotease</keyword>
<dbReference type="PANTHER" id="PTHR22726">
    <property type="entry name" value="METALLOENDOPEPTIDASE OMA1"/>
    <property type="match status" value="1"/>
</dbReference>
<dbReference type="STRING" id="1122973.GCA_000379925_01075"/>
<dbReference type="Proteomes" id="UP000297225">
    <property type="component" value="Unassembled WGS sequence"/>
</dbReference>
<dbReference type="EMBL" id="SPNC01000082">
    <property type="protein sequence ID" value="TFH94836.1"/>
    <property type="molecule type" value="Genomic_DNA"/>
</dbReference>
<keyword evidence="1 6" id="KW-0645">Protease</keyword>
<evidence type="ECO:0000256" key="2">
    <source>
        <dbReference type="ARBA" id="ARBA00022723"/>
    </source>
</evidence>
<reference evidence="8 9" key="1">
    <citation type="submission" date="2019-03" db="EMBL/GenBank/DDBJ databases">
        <title>Porphyromonas levii Isolated from the Uterus of Dairy Cows.</title>
        <authorList>
            <person name="Francis A.M."/>
        </authorList>
    </citation>
    <scope>NUCLEOTIDE SEQUENCE [LARGE SCALE GENOMIC DNA]</scope>
    <source>
        <strain evidence="8 9">AF5678</strain>
    </source>
</reference>
<keyword evidence="4 6" id="KW-0862">Zinc</keyword>
<protein>
    <submittedName>
        <fullName evidence="8">M48 family peptidase</fullName>
    </submittedName>
</protein>
<dbReference type="OrthoDB" id="9810445at2"/>
<dbReference type="InterPro" id="IPR001915">
    <property type="entry name" value="Peptidase_M48"/>
</dbReference>
<proteinExistence type="inferred from homology"/>
<sequence>MKTTRFKIMAVLVLLTTGLAGCSTVALSGRNRVNLIPDSQVLQASFAQYQEFMAKAPKSRNTKQVQRVVQIGQRIAKATDAYLRASGLAADADNFRWEFNLIASDQVNAFCMPGGKIVVYEGILPVTKNDDQLATVISHEVAHAVAKHANERMSQQVLQQYGASALGLLLGGKGRATQQVASILYGVGSQAFFTLPYSRKHEYEADKIGLYLMAIAGFDYTQAEVFWKNMAGGKSQEGQSDFWSTHPTDAKRIQAIHDELPNVRAFLSGGKASIPTPKNASAITPTAQKSVNMSDINKGRTTPIKTRY</sequence>
<comment type="caution">
    <text evidence="8">The sequence shown here is derived from an EMBL/GenBank/DDBJ whole genome shotgun (WGS) entry which is preliminary data.</text>
</comment>
<organism evidence="8 9">
    <name type="scientific">Porphyromonas levii</name>
    <dbReference type="NCBI Taxonomy" id="28114"/>
    <lineage>
        <taxon>Bacteria</taxon>
        <taxon>Pseudomonadati</taxon>
        <taxon>Bacteroidota</taxon>
        <taxon>Bacteroidia</taxon>
        <taxon>Bacteroidales</taxon>
        <taxon>Porphyromonadaceae</taxon>
        <taxon>Porphyromonas</taxon>
    </lineage>
</organism>
<dbReference type="GO" id="GO:0046872">
    <property type="term" value="F:metal ion binding"/>
    <property type="evidence" value="ECO:0007669"/>
    <property type="project" value="UniProtKB-KW"/>
</dbReference>
<dbReference type="InterPro" id="IPR051156">
    <property type="entry name" value="Mito/Outer_Membr_Metalloprot"/>
</dbReference>